<name>A0A4S9JJ02_AURPU</name>
<comment type="caution">
    <text evidence="1">The sequence shown here is derived from an EMBL/GenBank/DDBJ whole genome shotgun (WGS) entry which is preliminary data.</text>
</comment>
<evidence type="ECO:0000313" key="1">
    <source>
        <dbReference type="EMBL" id="THY01170.1"/>
    </source>
</evidence>
<sequence length="108" mass="12292">MFRRSTHMDRAKTALGTIKMAEFIYFTWMSGDDSGASAITSPLDTPGLRRNTCKIKLDNEWRYLLTDGKEMIASLCNPEAEDESAFLRIQLLAANTILHELAHDFCKY</sequence>
<proteinExistence type="predicted"/>
<evidence type="ECO:0000313" key="2">
    <source>
        <dbReference type="Proteomes" id="UP000306584"/>
    </source>
</evidence>
<gene>
    <name evidence="1" type="ORF">D6D01_10381</name>
</gene>
<protein>
    <submittedName>
        <fullName evidence="1">Uncharacterized protein</fullName>
    </submittedName>
</protein>
<organism evidence="1 2">
    <name type="scientific">Aureobasidium pullulans</name>
    <name type="common">Black yeast</name>
    <name type="synonym">Pullularia pullulans</name>
    <dbReference type="NCBI Taxonomy" id="5580"/>
    <lineage>
        <taxon>Eukaryota</taxon>
        <taxon>Fungi</taxon>
        <taxon>Dikarya</taxon>
        <taxon>Ascomycota</taxon>
        <taxon>Pezizomycotina</taxon>
        <taxon>Dothideomycetes</taxon>
        <taxon>Dothideomycetidae</taxon>
        <taxon>Dothideales</taxon>
        <taxon>Saccotheciaceae</taxon>
        <taxon>Aureobasidium</taxon>
    </lineage>
</organism>
<accession>A0A4S9JJ02</accession>
<reference evidence="1 2" key="1">
    <citation type="submission" date="2018-10" db="EMBL/GenBank/DDBJ databases">
        <title>Fifty Aureobasidium pullulans genomes reveal a recombining polyextremotolerant generalist.</title>
        <authorList>
            <person name="Gostincar C."/>
            <person name="Turk M."/>
            <person name="Zajc J."/>
            <person name="Gunde-Cimerman N."/>
        </authorList>
    </citation>
    <scope>NUCLEOTIDE SEQUENCE [LARGE SCALE GENOMIC DNA]</scope>
    <source>
        <strain evidence="1 2">EXF-6604</strain>
    </source>
</reference>
<dbReference type="EMBL" id="QZBD01001007">
    <property type="protein sequence ID" value="THY01170.1"/>
    <property type="molecule type" value="Genomic_DNA"/>
</dbReference>
<dbReference type="Proteomes" id="UP000306584">
    <property type="component" value="Unassembled WGS sequence"/>
</dbReference>
<dbReference type="AlphaFoldDB" id="A0A4S9JJ02"/>